<dbReference type="InParanoid" id="G0N4F8"/>
<gene>
    <name evidence="2" type="ORF">CAEBREN_16735</name>
</gene>
<keyword evidence="3" id="KW-1185">Reference proteome</keyword>
<protein>
    <submittedName>
        <fullName evidence="2">Uncharacterized protein</fullName>
    </submittedName>
</protein>
<accession>G0N4F8</accession>
<sequence>MNVPHQPLGQAPPKRMDLFPEEEGVRENYRPPTPLFEDLVAPNRDNTRRWRTVNDGVQIWEGRTSPEKSQSRKRKANRDDVDAVVPHAPVGPVVPDPVILHAPVAPDVVVLPALVVDFVPDAVVAQDVAGPSQLSKAKPSKLLEDKLTDWASRRSASRRDTKRLDVLFNKDYFKDTEILPSQFFVKVHTFLAKCYDESKQEVSCNRK</sequence>
<evidence type="ECO:0000256" key="1">
    <source>
        <dbReference type="SAM" id="MobiDB-lite"/>
    </source>
</evidence>
<organism evidence="3">
    <name type="scientific">Caenorhabditis brenneri</name>
    <name type="common">Nematode worm</name>
    <dbReference type="NCBI Taxonomy" id="135651"/>
    <lineage>
        <taxon>Eukaryota</taxon>
        <taxon>Metazoa</taxon>
        <taxon>Ecdysozoa</taxon>
        <taxon>Nematoda</taxon>
        <taxon>Chromadorea</taxon>
        <taxon>Rhabditida</taxon>
        <taxon>Rhabditina</taxon>
        <taxon>Rhabditomorpha</taxon>
        <taxon>Rhabditoidea</taxon>
        <taxon>Rhabditidae</taxon>
        <taxon>Peloderinae</taxon>
        <taxon>Caenorhabditis</taxon>
    </lineage>
</organism>
<evidence type="ECO:0000313" key="2">
    <source>
        <dbReference type="EMBL" id="EGT52459.1"/>
    </source>
</evidence>
<dbReference type="AlphaFoldDB" id="G0N4F8"/>
<feature type="compositionally biased region" description="Basic and acidic residues" evidence="1">
    <location>
        <begin position="14"/>
        <end position="29"/>
    </location>
</feature>
<feature type="region of interest" description="Disordered" evidence="1">
    <location>
        <begin position="1"/>
        <end position="40"/>
    </location>
</feature>
<reference evidence="3" key="1">
    <citation type="submission" date="2011-07" db="EMBL/GenBank/DDBJ databases">
        <authorList>
            <consortium name="Caenorhabditis brenneri Sequencing and Analysis Consortium"/>
            <person name="Wilson R.K."/>
        </authorList>
    </citation>
    <scope>NUCLEOTIDE SEQUENCE [LARGE SCALE GENOMIC DNA]</scope>
    <source>
        <strain evidence="3">PB2801</strain>
    </source>
</reference>
<dbReference type="HOGENOM" id="CLU_1327421_0_0_1"/>
<evidence type="ECO:0000313" key="3">
    <source>
        <dbReference type="Proteomes" id="UP000008068"/>
    </source>
</evidence>
<dbReference type="Proteomes" id="UP000008068">
    <property type="component" value="Unassembled WGS sequence"/>
</dbReference>
<dbReference type="EMBL" id="GL379837">
    <property type="protein sequence ID" value="EGT52459.1"/>
    <property type="molecule type" value="Genomic_DNA"/>
</dbReference>
<name>G0N4F8_CAEBE</name>
<proteinExistence type="predicted"/>
<feature type="region of interest" description="Disordered" evidence="1">
    <location>
        <begin position="61"/>
        <end position="80"/>
    </location>
</feature>